<proteinExistence type="inferred from homology"/>
<dbReference type="Pfam" id="PF00293">
    <property type="entry name" value="NUDIX"/>
    <property type="match status" value="1"/>
</dbReference>
<sequence>MKVLMKKIIAAGGLVTNKKGELLMIFRRGKWDLPKGKLDEGETIAECALREVGEETGVWQLQLGPLLGITYHEYFDTYIQQDVIKESHWYLMQTTGDETLVPQTEEDIEQIMWADDNQINECLHNTYKNITEIISLYKSK</sequence>
<dbReference type="PANTHER" id="PTHR43046:SF2">
    <property type="entry name" value="8-OXO-DGTP DIPHOSPHATASE-RELATED"/>
    <property type="match status" value="1"/>
</dbReference>
<accession>A0A8J8FGH3</accession>
<dbReference type="PROSITE" id="PS00893">
    <property type="entry name" value="NUDIX_BOX"/>
    <property type="match status" value="1"/>
</dbReference>
<dbReference type="PRINTS" id="PR00502">
    <property type="entry name" value="NUDIXFAMILY"/>
</dbReference>
<dbReference type="PANTHER" id="PTHR43046">
    <property type="entry name" value="GDP-MANNOSE MANNOSYL HYDROLASE"/>
    <property type="match status" value="1"/>
</dbReference>
<dbReference type="Proteomes" id="UP000598971">
    <property type="component" value="Unassembled WGS sequence"/>
</dbReference>
<dbReference type="EMBL" id="WHPF01000016">
    <property type="protein sequence ID" value="NNV57615.1"/>
    <property type="molecule type" value="Genomic_DNA"/>
</dbReference>
<organism evidence="5 6">
    <name type="scientific">Limnovirga soli</name>
    <dbReference type="NCBI Taxonomy" id="2656915"/>
    <lineage>
        <taxon>Bacteria</taxon>
        <taxon>Pseudomonadati</taxon>
        <taxon>Bacteroidota</taxon>
        <taxon>Chitinophagia</taxon>
        <taxon>Chitinophagales</taxon>
        <taxon>Chitinophagaceae</taxon>
        <taxon>Limnovirga</taxon>
    </lineage>
</organism>
<dbReference type="SUPFAM" id="SSF55811">
    <property type="entry name" value="Nudix"/>
    <property type="match status" value="1"/>
</dbReference>
<evidence type="ECO:0000313" key="6">
    <source>
        <dbReference type="Proteomes" id="UP000598971"/>
    </source>
</evidence>
<protein>
    <submittedName>
        <fullName evidence="5">NUDIX domain-containing protein</fullName>
    </submittedName>
</protein>
<evidence type="ECO:0000259" key="4">
    <source>
        <dbReference type="PROSITE" id="PS51462"/>
    </source>
</evidence>
<name>A0A8J8FGH3_9BACT</name>
<comment type="cofactor">
    <cofactor evidence="1">
        <name>Mg(2+)</name>
        <dbReference type="ChEBI" id="CHEBI:18420"/>
    </cofactor>
</comment>
<evidence type="ECO:0000256" key="2">
    <source>
        <dbReference type="ARBA" id="ARBA00022801"/>
    </source>
</evidence>
<reference evidence="5" key="1">
    <citation type="submission" date="2019-10" db="EMBL/GenBank/DDBJ databases">
        <title>Draft genome sequence of Panacibacter sp. KCS-6.</title>
        <authorList>
            <person name="Yim K.J."/>
        </authorList>
    </citation>
    <scope>NUCLEOTIDE SEQUENCE</scope>
    <source>
        <strain evidence="5">KCS-6</strain>
    </source>
</reference>
<dbReference type="InterPro" id="IPR020084">
    <property type="entry name" value="NUDIX_hydrolase_CS"/>
</dbReference>
<comment type="similarity">
    <text evidence="3">Belongs to the Nudix hydrolase family.</text>
</comment>
<dbReference type="AlphaFoldDB" id="A0A8J8FGH3"/>
<comment type="caution">
    <text evidence="5">The sequence shown here is derived from an EMBL/GenBank/DDBJ whole genome shotgun (WGS) entry which is preliminary data.</text>
</comment>
<dbReference type="InterPro" id="IPR000086">
    <property type="entry name" value="NUDIX_hydrolase_dom"/>
</dbReference>
<dbReference type="GO" id="GO:0016787">
    <property type="term" value="F:hydrolase activity"/>
    <property type="evidence" value="ECO:0007669"/>
    <property type="project" value="UniProtKB-KW"/>
</dbReference>
<evidence type="ECO:0000256" key="3">
    <source>
        <dbReference type="RuleBase" id="RU003476"/>
    </source>
</evidence>
<dbReference type="InterPro" id="IPR015797">
    <property type="entry name" value="NUDIX_hydrolase-like_dom_sf"/>
</dbReference>
<evidence type="ECO:0000256" key="1">
    <source>
        <dbReference type="ARBA" id="ARBA00001946"/>
    </source>
</evidence>
<feature type="domain" description="Nudix hydrolase" evidence="4">
    <location>
        <begin position="6"/>
        <end position="136"/>
    </location>
</feature>
<gene>
    <name evidence="5" type="ORF">GD597_19250</name>
</gene>
<evidence type="ECO:0000313" key="5">
    <source>
        <dbReference type="EMBL" id="NNV57615.1"/>
    </source>
</evidence>
<keyword evidence="6" id="KW-1185">Reference proteome</keyword>
<keyword evidence="2 3" id="KW-0378">Hydrolase</keyword>
<dbReference type="PROSITE" id="PS51462">
    <property type="entry name" value="NUDIX"/>
    <property type="match status" value="1"/>
</dbReference>
<dbReference type="Gene3D" id="3.90.79.10">
    <property type="entry name" value="Nucleoside Triphosphate Pyrophosphohydrolase"/>
    <property type="match status" value="1"/>
</dbReference>
<dbReference type="InterPro" id="IPR020476">
    <property type="entry name" value="Nudix_hydrolase"/>
</dbReference>
<dbReference type="CDD" id="cd03673">
    <property type="entry name" value="NUDIX_Ap6A_hydrolase"/>
    <property type="match status" value="1"/>
</dbReference>